<dbReference type="Proteomes" id="UP000321258">
    <property type="component" value="Unassembled WGS sequence"/>
</dbReference>
<evidence type="ECO:0000313" key="3">
    <source>
        <dbReference type="Proteomes" id="UP000321258"/>
    </source>
</evidence>
<feature type="coiled-coil region" evidence="1">
    <location>
        <begin position="91"/>
        <end position="118"/>
    </location>
</feature>
<proteinExistence type="predicted"/>
<keyword evidence="1" id="KW-0175">Coiled coil</keyword>
<dbReference type="AlphaFoldDB" id="A0A512IQJ5"/>
<comment type="caution">
    <text evidence="2">The sequence shown here is derived from an EMBL/GenBank/DDBJ whole genome shotgun (WGS) entry which is preliminary data.</text>
</comment>
<evidence type="ECO:0000313" key="2">
    <source>
        <dbReference type="EMBL" id="GEO99945.1"/>
    </source>
</evidence>
<dbReference type="EMBL" id="BJZT01000025">
    <property type="protein sequence ID" value="GEO99945.1"/>
    <property type="molecule type" value="Genomic_DNA"/>
</dbReference>
<protein>
    <submittedName>
        <fullName evidence="2">Uncharacterized protein</fullName>
    </submittedName>
</protein>
<keyword evidence="3" id="KW-1185">Reference proteome</keyword>
<evidence type="ECO:0000256" key="1">
    <source>
        <dbReference type="SAM" id="Coils"/>
    </source>
</evidence>
<dbReference type="RefSeq" id="WP_147078823.1">
    <property type="nucleotide sequence ID" value="NZ_BJZT01000025.1"/>
</dbReference>
<sequence length="161" mass="17539">MQVLASHQVGRALPAGADKAYAAELHRQDQLADATAKIVELSVFKRGAPASDRDLPAVPEDRGALSMDMATSLLEELQQARFREARRLKRVETLEREVTVARAQNEALRMALESAREEAGVVATTGGAVVARLDPDAGRARKTAGGRKLGRSLMRLFRSRH</sequence>
<gene>
    <name evidence="2" type="ORF">MHA02_23330</name>
</gene>
<accession>A0A512IQJ5</accession>
<reference evidence="2 3" key="1">
    <citation type="submission" date="2019-07" db="EMBL/GenBank/DDBJ databases">
        <title>Whole genome shotgun sequence of Methylobacterium haplocladii NBRC 107714.</title>
        <authorList>
            <person name="Hosoyama A."/>
            <person name="Uohara A."/>
            <person name="Ohji S."/>
            <person name="Ichikawa N."/>
        </authorList>
    </citation>
    <scope>NUCLEOTIDE SEQUENCE [LARGE SCALE GENOMIC DNA]</scope>
    <source>
        <strain evidence="2 3">NBRC 107714</strain>
    </source>
</reference>
<name>A0A512IQJ5_9HYPH</name>
<organism evidence="2 3">
    <name type="scientific">Methylobacterium haplocladii</name>
    <dbReference type="NCBI Taxonomy" id="1176176"/>
    <lineage>
        <taxon>Bacteria</taxon>
        <taxon>Pseudomonadati</taxon>
        <taxon>Pseudomonadota</taxon>
        <taxon>Alphaproteobacteria</taxon>
        <taxon>Hyphomicrobiales</taxon>
        <taxon>Methylobacteriaceae</taxon>
        <taxon>Methylobacterium</taxon>
    </lineage>
</organism>